<keyword evidence="1 2" id="KW-0732">Signal</keyword>
<evidence type="ECO:0000256" key="1">
    <source>
        <dbReference type="ARBA" id="ARBA00022729"/>
    </source>
</evidence>
<feature type="chain" id="PRO_5022813988" evidence="2">
    <location>
        <begin position="33"/>
        <end position="800"/>
    </location>
</feature>
<dbReference type="EMBL" id="CP042997">
    <property type="protein sequence ID" value="QEH33675.1"/>
    <property type="molecule type" value="Genomic_DNA"/>
</dbReference>
<dbReference type="SUPFAM" id="SSF69318">
    <property type="entry name" value="Integrin alpha N-terminal domain"/>
    <property type="match status" value="3"/>
</dbReference>
<dbReference type="PANTHER" id="PTHR46580:SF4">
    <property type="entry name" value="ATP_GTP-BINDING PROTEIN"/>
    <property type="match status" value="1"/>
</dbReference>
<evidence type="ECO:0000313" key="4">
    <source>
        <dbReference type="Proteomes" id="UP000324233"/>
    </source>
</evidence>
<sequence length="800" mass="85847" precursor="true">MDVTSKRRRHGRKAIALLATAAFLMPARGAFAQVPAPREAPRLAEYFGFLPLEIYKLERRISNLTVRDLDGDRVGDIIVGNNARSRIDLLLSGKRPAEEADGKPFRKETNELDFDKRMRGANIPVNKEIVSLDVGDFNGDGKPDIVYYGTPAEVEILYNEGEGRFSSGKKIATGEAVESANALAVGDIDRDGRDDIALLAENDLIFVYQTGAGTFSEPERVPHTGTGPRMLKLVDMDGNGALDLVILDGGTDHPVHIRFATDEKKLGPEQRFQVESPRAIAFGQIDGAGGQELLTIEAQSGRGRVLTLDDSANDEQNRWGRLIFFGLPQGSERGRSIAVGDLDGDKRRDVVVTDPANAQVWLYRQSARNGLNAGQSFPGLLGGKTVRLADLDRDGKDEVYVLSEQEKQVGRSTLANGRIGFPAPLPVVGDPIAMDLADLDGDGVPEVLTITKANAGKGDSFELRALKREPSGTFRPFRWGQTEVVSVASPTGAPVAIQGMDVNADRVTDLMIFTGYGSPSLLIGRKDAPPTPFTGSLGPMASATTAGLTLGNLNGPAILVAQTTFARRIRLDERGQWEIPEQYNSGRNSAQILGAAALDVDGDGTKEVVLYDRNSKSLLFLAQKDGGYRPAGTLSVGTLTFEGLHVADFDGDGREDLLIAGAERFGVLQTGRRGLRLKPIASFESKRNEARLSDLAAGDLNADGVPDVVFTDAAEGMIEIATYAGEPALLPAIGFKLFERKLYHANSDGAEPRDMTLGDVDGDGRADIVLIAHDRILVLRQDAGTGSKQPQASASAGPKR</sequence>
<dbReference type="KEGG" id="agv:OJF2_21810"/>
<accession>A0A5B9W119</accession>
<dbReference type="Gene3D" id="2.130.10.130">
    <property type="entry name" value="Integrin alpha, N-terminal"/>
    <property type="match status" value="3"/>
</dbReference>
<dbReference type="PANTHER" id="PTHR46580">
    <property type="entry name" value="SENSOR KINASE-RELATED"/>
    <property type="match status" value="1"/>
</dbReference>
<dbReference type="InterPro" id="IPR013517">
    <property type="entry name" value="FG-GAP"/>
</dbReference>
<protein>
    <submittedName>
        <fullName evidence="3">FG-GAP repeat protein</fullName>
    </submittedName>
</protein>
<reference evidence="3 4" key="1">
    <citation type="submission" date="2019-08" db="EMBL/GenBank/DDBJ databases">
        <title>Deep-cultivation of Planctomycetes and their phenomic and genomic characterization uncovers novel biology.</title>
        <authorList>
            <person name="Wiegand S."/>
            <person name="Jogler M."/>
            <person name="Boedeker C."/>
            <person name="Pinto D."/>
            <person name="Vollmers J."/>
            <person name="Rivas-Marin E."/>
            <person name="Kohn T."/>
            <person name="Peeters S.H."/>
            <person name="Heuer A."/>
            <person name="Rast P."/>
            <person name="Oberbeckmann S."/>
            <person name="Bunk B."/>
            <person name="Jeske O."/>
            <person name="Meyerdierks A."/>
            <person name="Storesund J.E."/>
            <person name="Kallscheuer N."/>
            <person name="Luecker S."/>
            <person name="Lage O.M."/>
            <person name="Pohl T."/>
            <person name="Merkel B.J."/>
            <person name="Hornburger P."/>
            <person name="Mueller R.-W."/>
            <person name="Bruemmer F."/>
            <person name="Labrenz M."/>
            <person name="Spormann A.M."/>
            <person name="Op den Camp H."/>
            <person name="Overmann J."/>
            <person name="Amann R."/>
            <person name="Jetten M.S.M."/>
            <person name="Mascher T."/>
            <person name="Medema M.H."/>
            <person name="Devos D.P."/>
            <person name="Kaster A.-K."/>
            <person name="Ovreas L."/>
            <person name="Rohde M."/>
            <person name="Galperin M.Y."/>
            <person name="Jogler C."/>
        </authorList>
    </citation>
    <scope>NUCLEOTIDE SEQUENCE [LARGE SCALE GENOMIC DNA]</scope>
    <source>
        <strain evidence="3 4">OJF2</strain>
    </source>
</reference>
<dbReference type="Pfam" id="PF13517">
    <property type="entry name" value="FG-GAP_3"/>
    <property type="match status" value="4"/>
</dbReference>
<dbReference type="RefSeq" id="WP_246196485.1">
    <property type="nucleotide sequence ID" value="NZ_CP042997.1"/>
</dbReference>
<organism evidence="3 4">
    <name type="scientific">Aquisphaera giovannonii</name>
    <dbReference type="NCBI Taxonomy" id="406548"/>
    <lineage>
        <taxon>Bacteria</taxon>
        <taxon>Pseudomonadati</taxon>
        <taxon>Planctomycetota</taxon>
        <taxon>Planctomycetia</taxon>
        <taxon>Isosphaerales</taxon>
        <taxon>Isosphaeraceae</taxon>
        <taxon>Aquisphaera</taxon>
    </lineage>
</organism>
<evidence type="ECO:0000313" key="3">
    <source>
        <dbReference type="EMBL" id="QEH33675.1"/>
    </source>
</evidence>
<dbReference type="Proteomes" id="UP000324233">
    <property type="component" value="Chromosome"/>
</dbReference>
<dbReference type="AlphaFoldDB" id="A0A5B9W119"/>
<feature type="signal peptide" evidence="2">
    <location>
        <begin position="1"/>
        <end position="32"/>
    </location>
</feature>
<keyword evidence="4" id="KW-1185">Reference proteome</keyword>
<dbReference type="InterPro" id="IPR028994">
    <property type="entry name" value="Integrin_alpha_N"/>
</dbReference>
<gene>
    <name evidence="3" type="ORF">OJF2_21810</name>
</gene>
<name>A0A5B9W119_9BACT</name>
<proteinExistence type="predicted"/>
<evidence type="ECO:0000256" key="2">
    <source>
        <dbReference type="SAM" id="SignalP"/>
    </source>
</evidence>